<evidence type="ECO:0008006" key="3">
    <source>
        <dbReference type="Google" id="ProtNLM"/>
    </source>
</evidence>
<sequence length="307" mass="35823">MYQIKSPVLFTLFNRPDTAYRVFQKIRAGKPPKLYVAADGPRRDRDGEAALCEEARKVIQVDWECEVHTLYRPENLGCKVAMSGAVKWFFEQEEEGIILEDDCLPDESFFTFCDTLLEKYRHDTRIAHIGGANLCLNKKFGDASYYFSRYTIIWGWASWRRVWQNYDENLLLLDGFIQEDLFKYIYKKKTVTDQLIKTLNVVKSNALVTWDFQYVFMNFWNNSLCIVPNKNLISNIGFDTRATHTADTRSKFANLPTEPLGEITHPKYFVPIIDADYYLLKLEEPPLTTKLKRIIVPVVKRLISSSH</sequence>
<keyword evidence="2" id="KW-1185">Reference proteome</keyword>
<gene>
    <name evidence="1" type="ordered locus">Dfer_0742</name>
</gene>
<evidence type="ECO:0000313" key="2">
    <source>
        <dbReference type="Proteomes" id="UP000002011"/>
    </source>
</evidence>
<dbReference type="SUPFAM" id="SSF53448">
    <property type="entry name" value="Nucleotide-diphospho-sugar transferases"/>
    <property type="match status" value="1"/>
</dbReference>
<dbReference type="RefSeq" id="WP_015810260.1">
    <property type="nucleotide sequence ID" value="NC_013037.1"/>
</dbReference>
<protein>
    <recommendedName>
        <fullName evidence="3">Nucleotide-diphospho-sugar transferase domain-containing protein</fullName>
    </recommendedName>
</protein>
<dbReference type="HOGENOM" id="CLU_054735_0_0_10"/>
<evidence type="ECO:0000313" key="1">
    <source>
        <dbReference type="EMBL" id="ACT92003.1"/>
    </source>
</evidence>
<dbReference type="EMBL" id="CP001619">
    <property type="protein sequence ID" value="ACT92003.1"/>
    <property type="molecule type" value="Genomic_DNA"/>
</dbReference>
<dbReference type="AlphaFoldDB" id="C6W1E6"/>
<reference evidence="1 2" key="1">
    <citation type="journal article" date="2009" name="Stand. Genomic Sci.">
        <title>Complete genome sequence of Dyadobacter fermentans type strain (NS114).</title>
        <authorList>
            <person name="Lang E."/>
            <person name="Lapidus A."/>
            <person name="Chertkov O."/>
            <person name="Brettin T."/>
            <person name="Detter J.C."/>
            <person name="Han C."/>
            <person name="Copeland A."/>
            <person name="Glavina Del Rio T."/>
            <person name="Nolan M."/>
            <person name="Chen F."/>
            <person name="Lucas S."/>
            <person name="Tice H."/>
            <person name="Cheng J.F."/>
            <person name="Land M."/>
            <person name="Hauser L."/>
            <person name="Chang Y.J."/>
            <person name="Jeffries C.D."/>
            <person name="Kopitz M."/>
            <person name="Bruce D."/>
            <person name="Goodwin L."/>
            <person name="Pitluck S."/>
            <person name="Ovchinnikova G."/>
            <person name="Pati A."/>
            <person name="Ivanova N."/>
            <person name="Mavrommatis K."/>
            <person name="Chen A."/>
            <person name="Palaniappan K."/>
            <person name="Chain P."/>
            <person name="Bristow J."/>
            <person name="Eisen J.A."/>
            <person name="Markowitz V."/>
            <person name="Hugenholtz P."/>
            <person name="Goker M."/>
            <person name="Rohde M."/>
            <person name="Kyrpides N.C."/>
            <person name="Klenk H.P."/>
        </authorList>
    </citation>
    <scope>NUCLEOTIDE SEQUENCE [LARGE SCALE GENOMIC DNA]</scope>
    <source>
        <strain evidence="2">ATCC 700827 / DSM 18053 / CIP 107007 / KCTC 52180 / NS114</strain>
    </source>
</reference>
<dbReference type="eggNOG" id="COG1216">
    <property type="taxonomic scope" value="Bacteria"/>
</dbReference>
<name>C6W1E6_DYAFD</name>
<dbReference type="InterPro" id="IPR029044">
    <property type="entry name" value="Nucleotide-diphossugar_trans"/>
</dbReference>
<accession>C6W1E6</accession>
<organism evidence="1 2">
    <name type="scientific">Dyadobacter fermentans (strain ATCC 700827 / DSM 18053 / CIP 107007 / KCTC 52180 / NS114)</name>
    <dbReference type="NCBI Taxonomy" id="471854"/>
    <lineage>
        <taxon>Bacteria</taxon>
        <taxon>Pseudomonadati</taxon>
        <taxon>Bacteroidota</taxon>
        <taxon>Cytophagia</taxon>
        <taxon>Cytophagales</taxon>
        <taxon>Spirosomataceae</taxon>
        <taxon>Dyadobacter</taxon>
    </lineage>
</organism>
<dbReference type="STRING" id="471854.Dfer_0742"/>
<dbReference type="Gene3D" id="3.90.550.10">
    <property type="entry name" value="Spore Coat Polysaccharide Biosynthesis Protein SpsA, Chain A"/>
    <property type="match status" value="1"/>
</dbReference>
<dbReference type="Proteomes" id="UP000002011">
    <property type="component" value="Chromosome"/>
</dbReference>
<proteinExistence type="predicted"/>
<dbReference type="KEGG" id="dfe:Dfer_0742"/>